<dbReference type="InterPro" id="IPR011538">
    <property type="entry name" value="Nuo51_FMN-bd"/>
</dbReference>
<dbReference type="InterPro" id="IPR019575">
    <property type="entry name" value="Nuop51_4Fe4S-bd"/>
</dbReference>
<reference evidence="3" key="1">
    <citation type="submission" date="2021-06" db="EMBL/GenBank/DDBJ databases">
        <title>Complete genome sequence of Nocardioides sp. G188.</title>
        <authorList>
            <person name="Im W.-T."/>
        </authorList>
    </citation>
    <scope>NUCLEOTIDE SEQUENCE</scope>
    <source>
        <strain evidence="3">G188</strain>
    </source>
</reference>
<evidence type="ECO:0000313" key="3">
    <source>
        <dbReference type="EMBL" id="QWZ09026.1"/>
    </source>
</evidence>
<dbReference type="InterPro" id="IPR050837">
    <property type="entry name" value="ComplexI_51kDa_subunit"/>
</dbReference>
<gene>
    <name evidence="3" type="ORF">KRR39_04140</name>
</gene>
<evidence type="ECO:0008006" key="5">
    <source>
        <dbReference type="Google" id="ProtNLM"/>
    </source>
</evidence>
<organism evidence="3 4">
    <name type="scientific">Nocardioides panacis</name>
    <dbReference type="NCBI Taxonomy" id="2849501"/>
    <lineage>
        <taxon>Bacteria</taxon>
        <taxon>Bacillati</taxon>
        <taxon>Actinomycetota</taxon>
        <taxon>Actinomycetes</taxon>
        <taxon>Propionibacteriales</taxon>
        <taxon>Nocardioidaceae</taxon>
        <taxon>Nocardioides</taxon>
    </lineage>
</organism>
<protein>
    <recommendedName>
        <fullName evidence="5">NADH-quinone oxidoreductase subunit F</fullName>
    </recommendedName>
</protein>
<dbReference type="PANTHER" id="PTHR11780:SF10">
    <property type="entry name" value="NADH DEHYDROGENASE [UBIQUINONE] FLAVOPROTEIN 1, MITOCHONDRIAL"/>
    <property type="match status" value="1"/>
</dbReference>
<sequence length="424" mass="44114">MNPVLRVRPSGGPGGPLLDVRSGPFLLRDLVADPSLGRHRHRAGPLARPSLHGLVEDLAGADVRGRGGAGFPFATKLRTAAEAGRRREVVVNVSEGEPASFKDAALALTRPHLVLDGAALCARALGTRRVHVVLPGDRPGVAAALRRAVAERVQDGERLRWRLHTTDPGFVAGQGRAVIELLSGRPNLPVTAWAPEARAGYRGRPTLLSNAETFAHVALLLGAGSASYRTSGTADEPGSRLLTIGGESGRPVVVEATHGTPWRDLLDEPVLDRPVLVGGYHGTWAAPGALRDLTLSRTGMAAAGLTLGAGVVLPLAAGDCPVHRTAAVTAYLAGQSAGRCGPCRNGLPALTDGVRALDEGVDVSARVGELTRTVTGRGACAHPDGTARMVRSMLALFGEELDAHAAGDCTYRHADALPGPRSRR</sequence>
<dbReference type="Proteomes" id="UP000683575">
    <property type="component" value="Chromosome"/>
</dbReference>
<proteinExistence type="predicted"/>
<feature type="domain" description="NADH-ubiquinone oxidoreductase 51kDa subunit FMN-binding" evidence="1">
    <location>
        <begin position="61"/>
        <end position="218"/>
    </location>
</feature>
<evidence type="ECO:0000259" key="2">
    <source>
        <dbReference type="Pfam" id="PF10589"/>
    </source>
</evidence>
<dbReference type="Pfam" id="PF10589">
    <property type="entry name" value="NADH_4Fe-4S"/>
    <property type="match status" value="1"/>
</dbReference>
<dbReference type="PANTHER" id="PTHR11780">
    <property type="entry name" value="NADH-UBIQUINONE OXIDOREDUCTASE FLAVOPROTEIN 1 NDUFV1"/>
    <property type="match status" value="1"/>
</dbReference>
<feature type="domain" description="NADH-ubiquinone oxidoreductase 51kDa subunit iron-sulphur binding" evidence="2">
    <location>
        <begin position="327"/>
        <end position="404"/>
    </location>
</feature>
<dbReference type="GO" id="GO:0003954">
    <property type="term" value="F:NADH dehydrogenase activity"/>
    <property type="evidence" value="ECO:0007669"/>
    <property type="project" value="TreeGrafter"/>
</dbReference>
<dbReference type="GO" id="GO:0051539">
    <property type="term" value="F:4 iron, 4 sulfur cluster binding"/>
    <property type="evidence" value="ECO:0007669"/>
    <property type="project" value="InterPro"/>
</dbReference>
<dbReference type="GO" id="GO:0045333">
    <property type="term" value="P:cellular respiration"/>
    <property type="evidence" value="ECO:0007669"/>
    <property type="project" value="TreeGrafter"/>
</dbReference>
<dbReference type="KEGG" id="nps:KRR39_04140"/>
<dbReference type="EMBL" id="CP077062">
    <property type="protein sequence ID" value="QWZ09026.1"/>
    <property type="molecule type" value="Genomic_DNA"/>
</dbReference>
<accession>A0A975SZZ8</accession>
<dbReference type="RefSeq" id="WP_216940872.1">
    <property type="nucleotide sequence ID" value="NZ_CP077062.1"/>
</dbReference>
<evidence type="ECO:0000259" key="1">
    <source>
        <dbReference type="Pfam" id="PF01512"/>
    </source>
</evidence>
<keyword evidence="4" id="KW-1185">Reference proteome</keyword>
<dbReference type="Pfam" id="PF01512">
    <property type="entry name" value="Complex1_51K"/>
    <property type="match status" value="1"/>
</dbReference>
<dbReference type="AlphaFoldDB" id="A0A975SZZ8"/>
<name>A0A975SZZ8_9ACTN</name>
<evidence type="ECO:0000313" key="4">
    <source>
        <dbReference type="Proteomes" id="UP000683575"/>
    </source>
</evidence>